<reference evidence="3" key="1">
    <citation type="submission" date="2014-09" db="EMBL/GenBank/DDBJ databases">
        <authorList>
            <person name="Sharma Rahul"/>
            <person name="Thines Marco"/>
        </authorList>
    </citation>
    <scope>NUCLEOTIDE SEQUENCE [LARGE SCALE GENOMIC DNA]</scope>
</reference>
<organism evidence="2 3">
    <name type="scientific">Plasmopara halstedii</name>
    <name type="common">Downy mildew of sunflower</name>
    <dbReference type="NCBI Taxonomy" id="4781"/>
    <lineage>
        <taxon>Eukaryota</taxon>
        <taxon>Sar</taxon>
        <taxon>Stramenopiles</taxon>
        <taxon>Oomycota</taxon>
        <taxon>Peronosporomycetes</taxon>
        <taxon>Peronosporales</taxon>
        <taxon>Peronosporaceae</taxon>
        <taxon>Plasmopara</taxon>
    </lineage>
</organism>
<dbReference type="RefSeq" id="XP_036263171.1">
    <property type="nucleotide sequence ID" value="XM_036407473.1"/>
</dbReference>
<dbReference type="AlphaFoldDB" id="A0A0P1AJ86"/>
<dbReference type="Proteomes" id="UP000054928">
    <property type="component" value="Unassembled WGS sequence"/>
</dbReference>
<evidence type="ECO:0000313" key="3">
    <source>
        <dbReference type="Proteomes" id="UP000054928"/>
    </source>
</evidence>
<dbReference type="GeneID" id="59052576"/>
<accession>A0A0P1AJ86</accession>
<dbReference type="EMBL" id="CCYD01000553">
    <property type="protein sequence ID" value="CEG41246.1"/>
    <property type="molecule type" value="Genomic_DNA"/>
</dbReference>
<proteinExistence type="predicted"/>
<name>A0A0P1AJ86_PLAHL</name>
<protein>
    <submittedName>
        <fullName evidence="2">Uncharacterized protein</fullName>
    </submittedName>
</protein>
<evidence type="ECO:0000313" key="2">
    <source>
        <dbReference type="EMBL" id="CEG41246.1"/>
    </source>
</evidence>
<evidence type="ECO:0000256" key="1">
    <source>
        <dbReference type="SAM" id="MobiDB-lite"/>
    </source>
</evidence>
<feature type="region of interest" description="Disordered" evidence="1">
    <location>
        <begin position="63"/>
        <end position="82"/>
    </location>
</feature>
<sequence length="82" mass="8921">MRFAYTLDELAHLEEAQEAPSSLSYLAQIASLHYGADLYLLMLSVTQTGGGALLYHLHIIPDAPASDNHLSSGPQNAKRARK</sequence>
<keyword evidence="3" id="KW-1185">Reference proteome</keyword>